<dbReference type="GeneID" id="6016418"/>
<keyword evidence="1" id="KW-0227">DNA damage</keyword>
<dbReference type="InterPro" id="IPR051055">
    <property type="entry name" value="PIF1_helicase"/>
</dbReference>
<dbReference type="Gene3D" id="3.40.50.300">
    <property type="entry name" value="P-loop containing nucleotide triphosphate hydrolases"/>
    <property type="match status" value="1"/>
</dbReference>
<keyword evidence="1 6" id="KW-0347">Helicase</keyword>
<dbReference type="Pfam" id="PF14214">
    <property type="entry name" value="Helitron_like_N"/>
    <property type="match status" value="1"/>
</dbReference>
<dbReference type="HOGENOM" id="CLU_001248_6_0_1"/>
<comment type="similarity">
    <text evidence="1">Belongs to the helicase family.</text>
</comment>
<keyword evidence="1" id="KW-0378">Hydrolase</keyword>
<dbReference type="CDD" id="cd18809">
    <property type="entry name" value="SF1_C_RecD"/>
    <property type="match status" value="1"/>
</dbReference>
<comment type="cofactor">
    <cofactor evidence="1">
        <name>Mg(2+)</name>
        <dbReference type="ChEBI" id="CHEBI:18420"/>
    </cofactor>
</comment>
<dbReference type="EC" id="5.6.2.3" evidence="1"/>
<evidence type="ECO:0000256" key="2">
    <source>
        <dbReference type="SAM" id="MobiDB-lite"/>
    </source>
</evidence>
<dbReference type="PANTHER" id="PTHR47642">
    <property type="entry name" value="ATP-DEPENDENT DNA HELICASE"/>
    <property type="match status" value="1"/>
</dbReference>
<dbReference type="GO" id="GO:0006310">
    <property type="term" value="P:DNA recombination"/>
    <property type="evidence" value="ECO:0007669"/>
    <property type="project" value="UniProtKB-KW"/>
</dbReference>
<evidence type="ECO:0000313" key="6">
    <source>
        <dbReference type="EMBL" id="EAU82018.2"/>
    </source>
</evidence>
<dbReference type="RefSeq" id="XP_001839800.2">
    <property type="nucleotide sequence ID" value="XM_001839748.2"/>
</dbReference>
<dbReference type="InParanoid" id="A8P9M3"/>
<dbReference type="GO" id="GO:0043139">
    <property type="term" value="F:5'-3' DNA helicase activity"/>
    <property type="evidence" value="ECO:0007669"/>
    <property type="project" value="UniProtKB-EC"/>
</dbReference>
<feature type="compositionally biased region" description="Acidic residues" evidence="2">
    <location>
        <begin position="1073"/>
        <end position="1083"/>
    </location>
</feature>
<comment type="catalytic activity">
    <reaction evidence="1">
        <text>ATP + H2O = ADP + phosphate + H(+)</text>
        <dbReference type="Rhea" id="RHEA:13065"/>
        <dbReference type="ChEBI" id="CHEBI:15377"/>
        <dbReference type="ChEBI" id="CHEBI:15378"/>
        <dbReference type="ChEBI" id="CHEBI:30616"/>
        <dbReference type="ChEBI" id="CHEBI:43474"/>
        <dbReference type="ChEBI" id="CHEBI:456216"/>
        <dbReference type="EC" id="5.6.2.3"/>
    </reaction>
</comment>
<dbReference type="eggNOG" id="KOG0987">
    <property type="taxonomic scope" value="Eukaryota"/>
</dbReference>
<feature type="compositionally biased region" description="Low complexity" evidence="2">
    <location>
        <begin position="484"/>
        <end position="493"/>
    </location>
</feature>
<evidence type="ECO:0000256" key="1">
    <source>
        <dbReference type="RuleBase" id="RU363044"/>
    </source>
</evidence>
<keyword evidence="7" id="KW-1185">Reference proteome</keyword>
<feature type="region of interest" description="Disordered" evidence="2">
    <location>
        <begin position="1064"/>
        <end position="1110"/>
    </location>
</feature>
<keyword evidence="1" id="KW-0233">DNA recombination</keyword>
<evidence type="ECO:0000259" key="4">
    <source>
        <dbReference type="Pfam" id="PF14214"/>
    </source>
</evidence>
<dbReference type="GO" id="GO:0006281">
    <property type="term" value="P:DNA repair"/>
    <property type="evidence" value="ECO:0007669"/>
    <property type="project" value="UniProtKB-KW"/>
</dbReference>
<evidence type="ECO:0000259" key="5">
    <source>
        <dbReference type="Pfam" id="PF20209"/>
    </source>
</evidence>
<sequence>MDQDRTGDVPQDPDLHAAILEICASCYKKDLVDLLRTRWAVSRREVTKMQDIVQLMTLASVEDRVWFISASQHLPRKQRRRVGPPSVVANLEGASTPRLADGSDPEHVFEHFSQSELQTLVSRFMPTGHHIRWSRSRLISAVCKVPQNLQRLILRAAARLRPQRQSMDSRSDTPPIEVPHANLHSSEHVSWTDTAYLKPPSVEVIKSCTKAFIERTNNDALAMTACTVCAREVFLNESQAVKVEDIPHRQRLKPATPHEAHQLTDGILLHPRTYDLTDEVRICFECLRCLEKDRTPKLSLANNMWIGDVPRELKGLTLPERILIGLYVPVAHVVKLYPKKVGSSQWNRDMLYDGLRGNVSSFPLDQRLVADMLTGVKPAPLELLSATIGIMFVGPKNVPVGWLHGRLPTNFVVRRHKVAKALEWLIRNNPLYGGVQVSQERLAALPENAIPDQLYAITRISDDTEGLHSEGMNYVPQHDDDPGGDAPEGAAGDEAMDEDPIMGVDEWEDDVELQERPPEIIPITPLGVVDANGENIPERELLAHALANSVRHPGGKDNYFVKYGTAFVNEYARKDPATGQRFDGGPENPSHLLGAFPTLFPYGRGGFETNRPQDVSYEQHSAWALQYSDKRFRKDSHFVFQIFGVRQKRQLVKRKQHVDLRQTPQTAGPDSKRRATNIAGDPYASAKYFHFIVQAVLETLLGIEVSKSHPPRRKEGIFGIVQAYVGTVESQGRGTLHLHILIWLKDAPTPSRLRDLLQSEDFRQRVRDYVDACINADISGKTSAEVDAMPVDRELSYSRPVDTNLPHDEWAETRQEKVSQLARALQFHKCGPTRCLKKIRGVFQCKRRAPWVRSEETWVSTTGEYGPKRIAGFLNSWNDTLMDTLRCNHDLKLLLAIAAIAKIVWYITNYATKKQQRSTNMMAVLADRLAFHNEQEKHRLDAANRNKRLLERCSNALTRDREFSAPEVVSYIMGWGDRYESHTYVPIFWEPAERLLKAAFASAANPTGEEESDPASNRTPLSFSTGKVELQDQLNDYRYRGEALEHYSLFDFILGTYEESIPASRARQAADDLQPDDGSDDDSDPPHDIDLPEETTGARPGRPCNTRVPYLPDAKKPKKWRVVRSRGHETLPRFVGRWPPPNDEPAKRPLYTASMLLLFRPWRDVDGLVGGYDSLEEAFQSFLASCSERDRTVMENIQFYHKSARDARQDALQALGDQSHFAEGWGEGDAPRSQQEREREQAALQELFEEVTEDHIVAAERSHLPEREVRYAENAIKIARNAGILPSSDEPRVNLPRLEDAPDRASDVQVELLSAWKTMLETATRDGNSGDVVEPNPVSNSDGWIGAHAPTPRTTSIQGQVGGTERGHLLALLNEEQRRAHDIIINHLVNHLNGVPQPQLLMQIQGEGGTGKSLLIGAITESFERHQATSLLAKAATTGIASIPIQGQTLHSWASLPIGIPEGERWIVKTNPAQEEERNQRVGTKSYLIVDEVSMMTKAQLQALNRVATYARGKMDNGDHTQPFGGMNVILCGDFHQFPPVSNTSGALYCDRPSTDKEEAKLGRQLFKMFTTVVILHRQNRSGDQRWNELLSRLREGLCSDEDIDVLRGLLVDSEPYEQRVWHQHEWSEPVLVTPRNPVREAWNAEALNRHARDTNRIVFIAPSDDYDPATGMQATPAVQLAIASHKPTKGRTTDQKKLILERKLELVEGTTGSGYKFSIIRRQYALTAAYAFTDYKSQAQTIEKVIVDLEKPPTGHLSPFNVYVALSRSRGRQHIRMLRGFDESLVTVHPSEDLRIEMQRLRALDQYTAQWWASRSNE</sequence>
<dbReference type="InterPro" id="IPR046700">
    <property type="entry name" value="DUF6570"/>
</dbReference>
<keyword evidence="1" id="KW-0067">ATP-binding</keyword>
<protein>
    <recommendedName>
        <fullName evidence="1">ATP-dependent DNA helicase</fullName>
        <ecNumber evidence="1">5.6.2.3</ecNumber>
    </recommendedName>
</protein>
<dbReference type="EMBL" id="AACS02000011">
    <property type="protein sequence ID" value="EAU82018.2"/>
    <property type="molecule type" value="Genomic_DNA"/>
</dbReference>
<gene>
    <name evidence="6" type="ORF">CC1G_12917</name>
</gene>
<dbReference type="SUPFAM" id="SSF52540">
    <property type="entry name" value="P-loop containing nucleoside triphosphate hydrolases"/>
    <property type="match status" value="2"/>
</dbReference>
<dbReference type="PANTHER" id="PTHR47642:SF6">
    <property type="entry name" value="ATP-DEPENDENT DNA HELICASE"/>
    <property type="match status" value="1"/>
</dbReference>
<dbReference type="InterPro" id="IPR027417">
    <property type="entry name" value="P-loop_NTPase"/>
</dbReference>
<feature type="domain" description="Helitron helicase-like" evidence="4">
    <location>
        <begin position="674"/>
        <end position="742"/>
    </location>
</feature>
<dbReference type="GO" id="GO:0000723">
    <property type="term" value="P:telomere maintenance"/>
    <property type="evidence" value="ECO:0007669"/>
    <property type="project" value="InterPro"/>
</dbReference>
<dbReference type="InterPro" id="IPR025476">
    <property type="entry name" value="Helitron_helicase-like"/>
</dbReference>
<dbReference type="Pfam" id="PF05970">
    <property type="entry name" value="PIF1"/>
    <property type="match status" value="1"/>
</dbReference>
<feature type="domain" description="DUF6570" evidence="5">
    <location>
        <begin position="292"/>
        <end position="443"/>
    </location>
</feature>
<proteinExistence type="inferred from homology"/>
<comment type="caution">
    <text evidence="6">The sequence shown here is derived from an EMBL/GenBank/DDBJ whole genome shotgun (WGS) entry which is preliminary data.</text>
</comment>
<evidence type="ECO:0000259" key="3">
    <source>
        <dbReference type="Pfam" id="PF05970"/>
    </source>
</evidence>
<dbReference type="OrthoDB" id="3257061at2759"/>
<feature type="compositionally biased region" description="Polar residues" evidence="2">
    <location>
        <begin position="1014"/>
        <end position="1024"/>
    </location>
</feature>
<feature type="region of interest" description="Disordered" evidence="2">
    <location>
        <begin position="1342"/>
        <end position="1361"/>
    </location>
</feature>
<feature type="domain" description="DNA helicase Pif1-like DEAD-box helicase" evidence="3">
    <location>
        <begin position="1373"/>
        <end position="1547"/>
    </location>
</feature>
<dbReference type="Proteomes" id="UP000001861">
    <property type="component" value="Unassembled WGS sequence"/>
</dbReference>
<reference evidence="6 7" key="1">
    <citation type="journal article" date="2010" name="Proc. Natl. Acad. Sci. U.S.A.">
        <title>Insights into evolution of multicellular fungi from the assembled chromosomes of the mushroom Coprinopsis cinerea (Coprinus cinereus).</title>
        <authorList>
            <person name="Stajich J.E."/>
            <person name="Wilke S.K."/>
            <person name="Ahren D."/>
            <person name="Au C.H."/>
            <person name="Birren B.W."/>
            <person name="Borodovsky M."/>
            <person name="Burns C."/>
            <person name="Canback B."/>
            <person name="Casselton L.A."/>
            <person name="Cheng C.K."/>
            <person name="Deng J."/>
            <person name="Dietrich F.S."/>
            <person name="Fargo D.C."/>
            <person name="Farman M.L."/>
            <person name="Gathman A.C."/>
            <person name="Goldberg J."/>
            <person name="Guigo R."/>
            <person name="Hoegger P.J."/>
            <person name="Hooker J.B."/>
            <person name="Huggins A."/>
            <person name="James T.Y."/>
            <person name="Kamada T."/>
            <person name="Kilaru S."/>
            <person name="Kodira C."/>
            <person name="Kues U."/>
            <person name="Kupfer D."/>
            <person name="Kwan H.S."/>
            <person name="Lomsadze A."/>
            <person name="Li W."/>
            <person name="Lilly W.W."/>
            <person name="Ma L.J."/>
            <person name="Mackey A.J."/>
            <person name="Manning G."/>
            <person name="Martin F."/>
            <person name="Muraguchi H."/>
            <person name="Natvig D.O."/>
            <person name="Palmerini H."/>
            <person name="Ramesh M.A."/>
            <person name="Rehmeyer C.J."/>
            <person name="Roe B.A."/>
            <person name="Shenoy N."/>
            <person name="Stanke M."/>
            <person name="Ter-Hovhannisyan V."/>
            <person name="Tunlid A."/>
            <person name="Velagapudi R."/>
            <person name="Vision T.J."/>
            <person name="Zeng Q."/>
            <person name="Zolan M.E."/>
            <person name="Pukkila P.J."/>
        </authorList>
    </citation>
    <scope>NUCLEOTIDE SEQUENCE [LARGE SCALE GENOMIC DNA]</scope>
    <source>
        <strain evidence="7">Okayama-7 / 130 / ATCC MYA-4618 / FGSC 9003</strain>
    </source>
</reference>
<name>A8P9M3_COPC7</name>
<feature type="region of interest" description="Disordered" evidence="2">
    <location>
        <begin position="1003"/>
        <end position="1024"/>
    </location>
</feature>
<dbReference type="KEGG" id="cci:CC1G_12917"/>
<dbReference type="GO" id="GO:0005524">
    <property type="term" value="F:ATP binding"/>
    <property type="evidence" value="ECO:0007669"/>
    <property type="project" value="UniProtKB-KW"/>
</dbReference>
<feature type="region of interest" description="Disordered" evidence="2">
    <location>
        <begin position="471"/>
        <end position="496"/>
    </location>
</feature>
<organism evidence="6 7">
    <name type="scientific">Coprinopsis cinerea (strain Okayama-7 / 130 / ATCC MYA-4618 / FGSC 9003)</name>
    <name type="common">Inky cap fungus</name>
    <name type="synonym">Hormographiella aspergillata</name>
    <dbReference type="NCBI Taxonomy" id="240176"/>
    <lineage>
        <taxon>Eukaryota</taxon>
        <taxon>Fungi</taxon>
        <taxon>Dikarya</taxon>
        <taxon>Basidiomycota</taxon>
        <taxon>Agaricomycotina</taxon>
        <taxon>Agaricomycetes</taxon>
        <taxon>Agaricomycetidae</taxon>
        <taxon>Agaricales</taxon>
        <taxon>Agaricineae</taxon>
        <taxon>Psathyrellaceae</taxon>
        <taxon>Coprinopsis</taxon>
    </lineage>
</organism>
<dbReference type="Pfam" id="PF20209">
    <property type="entry name" value="DUF6570"/>
    <property type="match status" value="1"/>
</dbReference>
<dbReference type="STRING" id="240176.A8P9M3"/>
<dbReference type="VEuPathDB" id="FungiDB:CC1G_12917"/>
<dbReference type="GO" id="GO:0016887">
    <property type="term" value="F:ATP hydrolysis activity"/>
    <property type="evidence" value="ECO:0007669"/>
    <property type="project" value="RHEA"/>
</dbReference>
<dbReference type="OMA" id="AWLRINN"/>
<evidence type="ECO:0000313" key="7">
    <source>
        <dbReference type="Proteomes" id="UP000001861"/>
    </source>
</evidence>
<keyword evidence="1" id="KW-0234">DNA repair</keyword>
<keyword evidence="1" id="KW-0547">Nucleotide-binding</keyword>
<accession>A8P9M3</accession>
<dbReference type="InterPro" id="IPR010285">
    <property type="entry name" value="DNA_helicase_pif1-like_DEAD"/>
</dbReference>